<reference evidence="2" key="1">
    <citation type="submission" date="2020-05" db="EMBL/GenBank/DDBJ databases">
        <title>Mycena genomes resolve the evolution of fungal bioluminescence.</title>
        <authorList>
            <person name="Tsai I.J."/>
        </authorList>
    </citation>
    <scope>NUCLEOTIDE SEQUENCE</scope>
    <source>
        <strain evidence="2">171206Taipei</strain>
    </source>
</reference>
<keyword evidence="1" id="KW-0812">Transmembrane</keyword>
<dbReference type="RefSeq" id="XP_037215218.1">
    <property type="nucleotide sequence ID" value="XM_037368292.1"/>
</dbReference>
<comment type="caution">
    <text evidence="2">The sequence shown here is derived from an EMBL/GenBank/DDBJ whole genome shotgun (WGS) entry which is preliminary data.</text>
</comment>
<evidence type="ECO:0000313" key="3">
    <source>
        <dbReference type="Proteomes" id="UP000636479"/>
    </source>
</evidence>
<evidence type="ECO:0008006" key="4">
    <source>
        <dbReference type="Google" id="ProtNLM"/>
    </source>
</evidence>
<keyword evidence="1" id="KW-1133">Transmembrane helix</keyword>
<dbReference type="OrthoDB" id="1844152at2759"/>
<proteinExistence type="predicted"/>
<dbReference type="AlphaFoldDB" id="A0A8H6S424"/>
<protein>
    <recommendedName>
        <fullName evidence="4">Cytochrome P450</fullName>
    </recommendedName>
</protein>
<accession>A0A8H6S424</accession>
<gene>
    <name evidence="2" type="ORF">MIND_01177700</name>
</gene>
<evidence type="ECO:0000313" key="2">
    <source>
        <dbReference type="EMBL" id="KAF7292790.1"/>
    </source>
</evidence>
<organism evidence="2 3">
    <name type="scientific">Mycena indigotica</name>
    <dbReference type="NCBI Taxonomy" id="2126181"/>
    <lineage>
        <taxon>Eukaryota</taxon>
        <taxon>Fungi</taxon>
        <taxon>Dikarya</taxon>
        <taxon>Basidiomycota</taxon>
        <taxon>Agaricomycotina</taxon>
        <taxon>Agaricomycetes</taxon>
        <taxon>Agaricomycetidae</taxon>
        <taxon>Agaricales</taxon>
        <taxon>Marasmiineae</taxon>
        <taxon>Mycenaceae</taxon>
        <taxon>Mycena</taxon>
    </lineage>
</organism>
<sequence length="294" mass="33239">MLITLKLRKNHPPVINIFHLQTTEIFLNPRQAYEEAIRDIGPVIAVLRKGHLEFVVDDTLVSFLVSNSTGTFDFEAATATILHLRPFLFLFRSFFSEIDDLVQNGINPMLDNILERSMQSNFADRELDAKCLTSSVCVVFSKSAEKALGKTRLDMFDHAHRSIAEAMLGVIFGEGYATERNIMAVENVATDISNLTGIYQNTSFFGRHLPTLWSVYTWIKVLSTSILAFFRIMGPLVWRYMKQYSRATDTKPTTVLEFLCQKYGKVGSANHSLGVFDFLQIMSLLIGYTAARQA</sequence>
<dbReference type="EMBL" id="JACAZF010000011">
    <property type="protein sequence ID" value="KAF7292790.1"/>
    <property type="molecule type" value="Genomic_DNA"/>
</dbReference>
<name>A0A8H6S424_9AGAR</name>
<feature type="transmembrane region" description="Helical" evidence="1">
    <location>
        <begin position="215"/>
        <end position="238"/>
    </location>
</feature>
<keyword evidence="1" id="KW-0472">Membrane</keyword>
<dbReference type="Proteomes" id="UP000636479">
    <property type="component" value="Unassembled WGS sequence"/>
</dbReference>
<evidence type="ECO:0000256" key="1">
    <source>
        <dbReference type="SAM" id="Phobius"/>
    </source>
</evidence>
<keyword evidence="3" id="KW-1185">Reference proteome</keyword>
<dbReference type="GeneID" id="59350808"/>